<dbReference type="Pfam" id="PF10721">
    <property type="entry name" value="DUF2514"/>
    <property type="match status" value="1"/>
</dbReference>
<evidence type="ECO:0000256" key="1">
    <source>
        <dbReference type="SAM" id="MobiDB-lite"/>
    </source>
</evidence>
<evidence type="ECO:0000313" key="2">
    <source>
        <dbReference type="EMBL" id="UXH41648.1"/>
    </source>
</evidence>
<dbReference type="EMBL" id="CP104557">
    <property type="protein sequence ID" value="UXH41648.1"/>
    <property type="molecule type" value="Genomic_DNA"/>
</dbReference>
<reference evidence="2" key="1">
    <citation type="submission" date="2022-09" db="EMBL/GenBank/DDBJ databases">
        <title>Complete genome sequence of Pseudomonas promysalinigenes strain RL-WG26, a newly isolated PGPR with the potential for plant salinity stress alleviation.</title>
        <authorList>
            <person name="Ren L."/>
            <person name="Wang G."/>
            <person name="Hu H."/>
        </authorList>
    </citation>
    <scope>NUCLEOTIDE SEQUENCE</scope>
    <source>
        <strain evidence="2">RL-WG26</strain>
    </source>
</reference>
<dbReference type="InterPro" id="IPR019659">
    <property type="entry name" value="DUF2514"/>
</dbReference>
<protein>
    <submittedName>
        <fullName evidence="2">DUF2514 domain-containing protein</fullName>
    </submittedName>
</protein>
<name>A0ABY6AVC9_9PSED</name>
<sequence length="170" mass="18821">MSWLGAVPAWRWWLIALVLVAGGQQYRVMVAQGETATARADLADYRLQVAERDRRAAAQVRTEEQRQQKIKDQEDENARREKLALQGDVDRYRAAGVGLQQQIDRLQRGRGATCDLVSAQQRETRPTTSMVCGQLLGELDQMAGSLGEALGRSRIAGLGCEAILDGIKSR</sequence>
<evidence type="ECO:0000313" key="3">
    <source>
        <dbReference type="Proteomes" id="UP001064504"/>
    </source>
</evidence>
<feature type="region of interest" description="Disordered" evidence="1">
    <location>
        <begin position="58"/>
        <end position="79"/>
    </location>
</feature>
<organism evidence="2 3">
    <name type="scientific">Pseudomonas promysalinigenes</name>
    <dbReference type="NCBI Taxonomy" id="485898"/>
    <lineage>
        <taxon>Bacteria</taxon>
        <taxon>Pseudomonadati</taxon>
        <taxon>Pseudomonadota</taxon>
        <taxon>Gammaproteobacteria</taxon>
        <taxon>Pseudomonadales</taxon>
        <taxon>Pseudomonadaceae</taxon>
        <taxon>Pseudomonas</taxon>
    </lineage>
</organism>
<dbReference type="RefSeq" id="WP_261745220.1">
    <property type="nucleotide sequence ID" value="NZ_CP104557.1"/>
</dbReference>
<proteinExistence type="predicted"/>
<dbReference type="Proteomes" id="UP001064504">
    <property type="component" value="Chromosome"/>
</dbReference>
<gene>
    <name evidence="2" type="ORF">N5C08_09020</name>
</gene>
<accession>A0ABY6AVC9</accession>
<keyword evidence="3" id="KW-1185">Reference proteome</keyword>